<evidence type="ECO:0000256" key="2">
    <source>
        <dbReference type="ARBA" id="ARBA00022490"/>
    </source>
</evidence>
<reference evidence="8 9" key="2">
    <citation type="submission" date="2018-11" db="EMBL/GenBank/DDBJ databases">
        <authorList>
            <consortium name="Pathogen Informatics"/>
        </authorList>
    </citation>
    <scope>NUCLEOTIDE SEQUENCE [LARGE SCALE GENOMIC DNA]</scope>
</reference>
<dbReference type="GO" id="GO:0005856">
    <property type="term" value="C:cytoskeleton"/>
    <property type="evidence" value="ECO:0007669"/>
    <property type="project" value="UniProtKB-SubCell"/>
</dbReference>
<keyword evidence="9" id="KW-1185">Reference proteome</keyword>
<protein>
    <submittedName>
        <fullName evidence="10">TOG domain-containing protein</fullName>
    </submittedName>
</protein>
<dbReference type="SMART" id="SM01349">
    <property type="entry name" value="TOG"/>
    <property type="match status" value="2"/>
</dbReference>
<dbReference type="FunFam" id="1.25.10.10:FF:000019">
    <property type="entry name" value="Cytoskeleton-associated protein 5"/>
    <property type="match status" value="1"/>
</dbReference>
<dbReference type="PROSITE" id="PS50077">
    <property type="entry name" value="HEAT_REPEAT"/>
    <property type="match status" value="1"/>
</dbReference>
<organism evidence="10">
    <name type="scientific">Gongylonema pulchrum</name>
    <dbReference type="NCBI Taxonomy" id="637853"/>
    <lineage>
        <taxon>Eukaryota</taxon>
        <taxon>Metazoa</taxon>
        <taxon>Ecdysozoa</taxon>
        <taxon>Nematoda</taxon>
        <taxon>Chromadorea</taxon>
        <taxon>Rhabditida</taxon>
        <taxon>Spirurina</taxon>
        <taxon>Spiruromorpha</taxon>
        <taxon>Spiruroidea</taxon>
        <taxon>Gongylonematidae</taxon>
        <taxon>Gongylonema</taxon>
    </lineage>
</organism>
<feature type="repeat" description="HEAT" evidence="6">
    <location>
        <begin position="410"/>
        <end position="448"/>
    </location>
</feature>
<dbReference type="GO" id="GO:0030951">
    <property type="term" value="P:establishment or maintenance of microtubule cytoskeleton polarity"/>
    <property type="evidence" value="ECO:0007669"/>
    <property type="project" value="InterPro"/>
</dbReference>
<dbReference type="InterPro" id="IPR034085">
    <property type="entry name" value="TOG"/>
</dbReference>
<gene>
    <name evidence="8" type="ORF">GPUH_LOCUS11303</name>
</gene>
<keyword evidence="3" id="KW-0677">Repeat</keyword>
<dbReference type="EMBL" id="UYRT01078472">
    <property type="protein sequence ID" value="VDN18603.1"/>
    <property type="molecule type" value="Genomic_DNA"/>
</dbReference>
<dbReference type="GO" id="GO:0046785">
    <property type="term" value="P:microtubule polymerization"/>
    <property type="evidence" value="ECO:0007669"/>
    <property type="project" value="InterPro"/>
</dbReference>
<dbReference type="InterPro" id="IPR045110">
    <property type="entry name" value="XMAP215"/>
</dbReference>
<comment type="subcellular location">
    <subcellularLocation>
        <location evidence="1">Cytoplasm</location>
        <location evidence="1">Cytoskeleton</location>
    </subcellularLocation>
</comment>
<dbReference type="Pfam" id="PF21041">
    <property type="entry name" value="XMAP215_CLASP_TOG"/>
    <property type="match status" value="1"/>
</dbReference>
<name>A0A183DRF9_9BILA</name>
<keyword evidence="4" id="KW-0206">Cytoskeleton</keyword>
<reference evidence="10" key="1">
    <citation type="submission" date="2016-06" db="UniProtKB">
        <authorList>
            <consortium name="WormBaseParasite"/>
        </authorList>
    </citation>
    <scope>IDENTIFICATION</scope>
</reference>
<dbReference type="GO" id="GO:0061863">
    <property type="term" value="F:microtubule plus end polymerase"/>
    <property type="evidence" value="ECO:0007669"/>
    <property type="project" value="InterPro"/>
</dbReference>
<feature type="domain" description="TOG" evidence="7">
    <location>
        <begin position="236"/>
        <end position="479"/>
    </location>
</feature>
<dbReference type="InterPro" id="IPR021133">
    <property type="entry name" value="HEAT_type_2"/>
</dbReference>
<accession>A0A183DRF9</accession>
<evidence type="ECO:0000259" key="7">
    <source>
        <dbReference type="SMART" id="SM01349"/>
    </source>
</evidence>
<evidence type="ECO:0000256" key="6">
    <source>
        <dbReference type="PROSITE-ProRule" id="PRU00103"/>
    </source>
</evidence>
<evidence type="ECO:0000256" key="1">
    <source>
        <dbReference type="ARBA" id="ARBA00004245"/>
    </source>
</evidence>
<comment type="similarity">
    <text evidence="5">Belongs to the TOG/XMAP215 family.</text>
</comment>
<feature type="domain" description="TOG" evidence="7">
    <location>
        <begin position="1"/>
        <end position="191"/>
    </location>
</feature>
<evidence type="ECO:0000313" key="10">
    <source>
        <dbReference type="WBParaSite" id="GPUH_0001131301-mRNA-1"/>
    </source>
</evidence>
<evidence type="ECO:0000313" key="8">
    <source>
        <dbReference type="EMBL" id="VDN18603.1"/>
    </source>
</evidence>
<dbReference type="InterPro" id="IPR048491">
    <property type="entry name" value="XMAP215_CLASP_TOG"/>
</dbReference>
<dbReference type="Proteomes" id="UP000271098">
    <property type="component" value="Unassembled WGS sequence"/>
</dbReference>
<proteinExistence type="inferred from homology"/>
<dbReference type="GO" id="GO:0007051">
    <property type="term" value="P:spindle organization"/>
    <property type="evidence" value="ECO:0007669"/>
    <property type="project" value="InterPro"/>
</dbReference>
<dbReference type="InterPro" id="IPR011989">
    <property type="entry name" value="ARM-like"/>
</dbReference>
<dbReference type="OrthoDB" id="205662at2759"/>
<evidence type="ECO:0000256" key="4">
    <source>
        <dbReference type="ARBA" id="ARBA00023212"/>
    </source>
</evidence>
<dbReference type="PANTHER" id="PTHR12609">
    <property type="entry name" value="MICROTUBULE ASSOCIATED PROTEIN XMAP215"/>
    <property type="match status" value="1"/>
</dbReference>
<evidence type="ECO:0000313" key="9">
    <source>
        <dbReference type="Proteomes" id="UP000271098"/>
    </source>
</evidence>
<dbReference type="WBParaSite" id="GPUH_0001131301-mRNA-1">
    <property type="protein sequence ID" value="GPUH_0001131301-mRNA-1"/>
    <property type="gene ID" value="GPUH_0001131301"/>
</dbReference>
<evidence type="ECO:0000256" key="5">
    <source>
        <dbReference type="ARBA" id="ARBA00025722"/>
    </source>
</evidence>
<dbReference type="GO" id="GO:0051010">
    <property type="term" value="F:microtubule plus-end binding"/>
    <property type="evidence" value="ECO:0007669"/>
    <property type="project" value="InterPro"/>
</dbReference>
<sequence>MIQALIDTLLKYPRLDPKAKYNEVLSALKLVIVKDSNVVVVTLALHALTSIAKGLRRNFAKYLPMLLLTLLEKFKEKKATVKEAVVQCLAKHGTNPNVKTNVFQWIYYILCHFRPAAAPVAFIKAVAPYLIKHSSDGDPEVRERCFMGIGAVLRLLGEKGAMAVIGEVLGDKARAKKVGGYCAKAVQDFEAYEKARIESGLSMAEEPCASGDNKENNGALNGDKCQDDGIEVDAWELLTETKICDKLPNNMETMLTSKKWKERVEILEALLDVLEHNPRLDPHENHATLITALCAMLEKDTNVSVAALATKCIMAFAQGLRYALSPCIPHIYAAAFEKFKEKKAVFRQPLTELCDTLALFAPLSAYIEIVENALQKSNPQIREQTALFIARLLRQHSAQTIRQECVEQKLGSALSKLASDADSSVREASFLAIGALMRIVSESAINNYCGQVTQDKGKLAKVRESCENLKKEYGLNASAAILKLQNKTKPAVSTSLSGSKTAVRAMVR</sequence>
<dbReference type="SUPFAM" id="SSF48371">
    <property type="entry name" value="ARM repeat"/>
    <property type="match status" value="1"/>
</dbReference>
<dbReference type="AlphaFoldDB" id="A0A183DRF9"/>
<keyword evidence="2" id="KW-0963">Cytoplasm</keyword>
<dbReference type="InterPro" id="IPR016024">
    <property type="entry name" value="ARM-type_fold"/>
</dbReference>
<evidence type="ECO:0000256" key="3">
    <source>
        <dbReference type="ARBA" id="ARBA00022737"/>
    </source>
</evidence>
<dbReference type="Gene3D" id="1.25.10.10">
    <property type="entry name" value="Leucine-rich Repeat Variant"/>
    <property type="match status" value="2"/>
</dbReference>